<evidence type="ECO:0000313" key="2">
    <source>
        <dbReference type="EMBL" id="CAG8776055.1"/>
    </source>
</evidence>
<keyword evidence="1" id="KW-0472">Membrane</keyword>
<keyword evidence="1" id="KW-0812">Transmembrane</keyword>
<gene>
    <name evidence="2" type="ORF">ALEPTO_LOCUS14409</name>
</gene>
<dbReference type="EMBL" id="CAJVPS010055722">
    <property type="protein sequence ID" value="CAG8776055.1"/>
    <property type="molecule type" value="Genomic_DNA"/>
</dbReference>
<feature type="non-terminal residue" evidence="2">
    <location>
        <position position="1"/>
    </location>
</feature>
<evidence type="ECO:0000313" key="3">
    <source>
        <dbReference type="Proteomes" id="UP000789508"/>
    </source>
</evidence>
<sequence>GVLEFCFFPAFAPIAVSVVVAAVAFVAVAIAIAIADIYNNFLIQLHLELKN</sequence>
<dbReference type="AlphaFoldDB" id="A0A9N9JCS4"/>
<evidence type="ECO:0000256" key="1">
    <source>
        <dbReference type="SAM" id="Phobius"/>
    </source>
</evidence>
<accession>A0A9N9JCS4</accession>
<proteinExistence type="predicted"/>
<comment type="caution">
    <text evidence="2">The sequence shown here is derived from an EMBL/GenBank/DDBJ whole genome shotgun (WGS) entry which is preliminary data.</text>
</comment>
<keyword evidence="1" id="KW-1133">Transmembrane helix</keyword>
<feature type="transmembrane region" description="Helical" evidence="1">
    <location>
        <begin position="12"/>
        <end position="35"/>
    </location>
</feature>
<protein>
    <submittedName>
        <fullName evidence="2">7088_t:CDS:1</fullName>
    </submittedName>
</protein>
<name>A0A9N9JCS4_9GLOM</name>
<keyword evidence="3" id="KW-1185">Reference proteome</keyword>
<reference evidence="2" key="1">
    <citation type="submission" date="2021-06" db="EMBL/GenBank/DDBJ databases">
        <authorList>
            <person name="Kallberg Y."/>
            <person name="Tangrot J."/>
            <person name="Rosling A."/>
        </authorList>
    </citation>
    <scope>NUCLEOTIDE SEQUENCE</scope>
    <source>
        <strain evidence="2">FL130A</strain>
    </source>
</reference>
<organism evidence="2 3">
    <name type="scientific">Ambispora leptoticha</name>
    <dbReference type="NCBI Taxonomy" id="144679"/>
    <lineage>
        <taxon>Eukaryota</taxon>
        <taxon>Fungi</taxon>
        <taxon>Fungi incertae sedis</taxon>
        <taxon>Mucoromycota</taxon>
        <taxon>Glomeromycotina</taxon>
        <taxon>Glomeromycetes</taxon>
        <taxon>Archaeosporales</taxon>
        <taxon>Ambisporaceae</taxon>
        <taxon>Ambispora</taxon>
    </lineage>
</organism>
<dbReference type="Proteomes" id="UP000789508">
    <property type="component" value="Unassembled WGS sequence"/>
</dbReference>